<dbReference type="AlphaFoldDB" id="A0A9Q0XUG1"/>
<keyword evidence="10" id="KW-1185">Reference proteome</keyword>
<dbReference type="Pfam" id="PF00854">
    <property type="entry name" value="PTR2"/>
    <property type="match status" value="1"/>
</dbReference>
<feature type="transmembrane region" description="Helical" evidence="8">
    <location>
        <begin position="437"/>
        <end position="459"/>
    </location>
</feature>
<dbReference type="OrthoDB" id="8904098at2759"/>
<gene>
    <name evidence="9" type="ORF">JRQ81_015389</name>
</gene>
<evidence type="ECO:0000256" key="7">
    <source>
        <dbReference type="ARBA" id="ARBA00023136"/>
    </source>
</evidence>
<dbReference type="PANTHER" id="PTHR11654">
    <property type="entry name" value="OLIGOPEPTIDE TRANSPORTER-RELATED"/>
    <property type="match status" value="1"/>
</dbReference>
<comment type="caution">
    <text evidence="9">The sequence shown here is derived from an EMBL/GenBank/DDBJ whole genome shotgun (WGS) entry which is preliminary data.</text>
</comment>
<keyword evidence="3 8" id="KW-0812">Transmembrane</keyword>
<feature type="transmembrane region" description="Helical" evidence="8">
    <location>
        <begin position="113"/>
        <end position="136"/>
    </location>
</feature>
<accession>A0A9Q0XUG1</accession>
<reference evidence="9" key="1">
    <citation type="journal article" date="2023" name="DNA Res.">
        <title>Chromosome-level genome assembly of Phrynocephalus forsythii using third-generation DNA sequencing and Hi-C analysis.</title>
        <authorList>
            <person name="Qi Y."/>
            <person name="Zhao W."/>
            <person name="Zhao Y."/>
            <person name="Niu C."/>
            <person name="Cao S."/>
            <person name="Zhang Y."/>
        </authorList>
    </citation>
    <scope>NUCLEOTIDE SEQUENCE</scope>
    <source>
        <tissue evidence="9">Muscle</tissue>
    </source>
</reference>
<feature type="transmembrane region" description="Helical" evidence="8">
    <location>
        <begin position="156"/>
        <end position="177"/>
    </location>
</feature>
<dbReference type="GO" id="GO:0016020">
    <property type="term" value="C:membrane"/>
    <property type="evidence" value="ECO:0007669"/>
    <property type="project" value="UniProtKB-SubCell"/>
</dbReference>
<evidence type="ECO:0000313" key="10">
    <source>
        <dbReference type="Proteomes" id="UP001142489"/>
    </source>
</evidence>
<dbReference type="EMBL" id="JAPFRF010000006">
    <property type="protein sequence ID" value="KAJ7329215.1"/>
    <property type="molecule type" value="Genomic_DNA"/>
</dbReference>
<keyword evidence="5" id="KW-0571">Peptide transport</keyword>
<organism evidence="9 10">
    <name type="scientific">Phrynocephalus forsythii</name>
    <dbReference type="NCBI Taxonomy" id="171643"/>
    <lineage>
        <taxon>Eukaryota</taxon>
        <taxon>Metazoa</taxon>
        <taxon>Chordata</taxon>
        <taxon>Craniata</taxon>
        <taxon>Vertebrata</taxon>
        <taxon>Euteleostomi</taxon>
        <taxon>Lepidosauria</taxon>
        <taxon>Squamata</taxon>
        <taxon>Bifurcata</taxon>
        <taxon>Unidentata</taxon>
        <taxon>Episquamata</taxon>
        <taxon>Toxicofera</taxon>
        <taxon>Iguania</taxon>
        <taxon>Acrodonta</taxon>
        <taxon>Agamidae</taxon>
        <taxon>Agaminae</taxon>
        <taxon>Phrynocephalus</taxon>
    </lineage>
</organism>
<dbReference type="Gene3D" id="1.20.1250.20">
    <property type="entry name" value="MFS general substrate transporter like domains"/>
    <property type="match status" value="1"/>
</dbReference>
<feature type="transmembrane region" description="Helical" evidence="8">
    <location>
        <begin position="347"/>
        <end position="373"/>
    </location>
</feature>
<feature type="transmembrane region" description="Helical" evidence="8">
    <location>
        <begin position="198"/>
        <end position="218"/>
    </location>
</feature>
<feature type="transmembrane region" description="Helical" evidence="8">
    <location>
        <begin position="513"/>
        <end position="531"/>
    </location>
</feature>
<comment type="subcellular location">
    <subcellularLocation>
        <location evidence="1">Membrane</location>
        <topology evidence="1">Multi-pass membrane protein</topology>
    </subcellularLocation>
</comment>
<dbReference type="Proteomes" id="UP001142489">
    <property type="component" value="Unassembled WGS sequence"/>
</dbReference>
<evidence type="ECO:0000256" key="4">
    <source>
        <dbReference type="ARBA" id="ARBA00022847"/>
    </source>
</evidence>
<keyword evidence="7 8" id="KW-0472">Membrane</keyword>
<evidence type="ECO:0000256" key="2">
    <source>
        <dbReference type="ARBA" id="ARBA00005982"/>
    </source>
</evidence>
<evidence type="ECO:0000313" key="9">
    <source>
        <dbReference type="EMBL" id="KAJ7329215.1"/>
    </source>
</evidence>
<evidence type="ECO:0000256" key="6">
    <source>
        <dbReference type="ARBA" id="ARBA00022989"/>
    </source>
</evidence>
<protein>
    <recommendedName>
        <fullName evidence="11">Solute carrier family 15 member 5</fullName>
    </recommendedName>
</protein>
<keyword evidence="4" id="KW-0769">Symport</keyword>
<feature type="transmembrane region" description="Helical" evidence="8">
    <location>
        <begin position="224"/>
        <end position="244"/>
    </location>
</feature>
<dbReference type="GO" id="GO:0015833">
    <property type="term" value="P:peptide transport"/>
    <property type="evidence" value="ECO:0007669"/>
    <property type="project" value="UniProtKB-KW"/>
</dbReference>
<keyword evidence="5" id="KW-0653">Protein transport</keyword>
<keyword evidence="4" id="KW-0813">Transport</keyword>
<proteinExistence type="inferred from homology"/>
<evidence type="ECO:0000256" key="3">
    <source>
        <dbReference type="ARBA" id="ARBA00022692"/>
    </source>
</evidence>
<dbReference type="SUPFAM" id="SSF103473">
    <property type="entry name" value="MFS general substrate transporter"/>
    <property type="match status" value="1"/>
</dbReference>
<comment type="similarity">
    <text evidence="2">Belongs to the major facilitator superfamily. Proton-dependent oligopeptide transporter (POT/PTR) (TC 2.A.17) family.</text>
</comment>
<evidence type="ECO:0000256" key="1">
    <source>
        <dbReference type="ARBA" id="ARBA00004141"/>
    </source>
</evidence>
<feature type="transmembrane region" description="Helical" evidence="8">
    <location>
        <begin position="58"/>
        <end position="77"/>
    </location>
</feature>
<feature type="transmembrane region" description="Helical" evidence="8">
    <location>
        <begin position="471"/>
        <end position="493"/>
    </location>
</feature>
<dbReference type="GO" id="GO:0015293">
    <property type="term" value="F:symporter activity"/>
    <property type="evidence" value="ECO:0007669"/>
    <property type="project" value="UniProtKB-KW"/>
</dbReference>
<dbReference type="InterPro" id="IPR000109">
    <property type="entry name" value="POT_fam"/>
</dbReference>
<evidence type="ECO:0008006" key="11">
    <source>
        <dbReference type="Google" id="ProtNLM"/>
    </source>
</evidence>
<sequence>MSPLDIRFLEGTPLLNHCSKEERRKAAPDNVGGPLDSKFKEKLQVTVCLLLVDLCEKFTFFSVVCNMILFCTIKLGYPNYQAAMINLCFVGAYLVTPILMGCLPECPVGRIRLLYICALLHFIGTVMLPVVAFPFKDFFIDQQYVLHTFTEREQKVLFYVGLFATCLGSGGIRAVMCPLSVYNLDGCGQKELLSFFNWFYWLLNLGSAIVFISISYIQQSVPKHLSFLIPFVSVLMGLITIYVTRHEMIHQTPKGNCRLNIFGVVVNALKARCVKCRYFCGNVTNWLDHAKENEGGQYSETQVESTKMLAHLFPLFTSQIIYRICAMQIPSGYYLQTMNSSLNLHGFLLPMAAMSLISILPSLILVPVLECLIASLFNPKRGGCFPTICIVVGYTSATLSVIAAGFFEMHRKHFPLVEQTLSGQALLTSSMPCFHLALQYILLGVADALVTPSCSFIIFRFVPGRVRGFALQLLSCFSGSGCFMGALLVQAVYMGSQGDWFPNILNEGKLERFYFFLASLMTINTLGFWSISHRYNNLQADIEGLFRSNPGYMDQEAIHGPATRKSSTDWTIWTFATEPLLLSGEYACGPSSKATVLYGFTWHRAQFTATTEKEIGKSGSLVVCWCNEHFCPGGKPMQLLGSSITAVKETFIFVDVVRITLHKEARQRCTS</sequence>
<dbReference type="InterPro" id="IPR036259">
    <property type="entry name" value="MFS_trans_sf"/>
</dbReference>
<name>A0A9Q0XUG1_9SAUR</name>
<evidence type="ECO:0000256" key="5">
    <source>
        <dbReference type="ARBA" id="ARBA00022856"/>
    </source>
</evidence>
<feature type="transmembrane region" description="Helical" evidence="8">
    <location>
        <begin position="385"/>
        <end position="407"/>
    </location>
</feature>
<feature type="transmembrane region" description="Helical" evidence="8">
    <location>
        <begin position="83"/>
        <end position="101"/>
    </location>
</feature>
<keyword evidence="6 8" id="KW-1133">Transmembrane helix</keyword>
<evidence type="ECO:0000256" key="8">
    <source>
        <dbReference type="SAM" id="Phobius"/>
    </source>
</evidence>